<keyword evidence="9" id="KW-1185">Reference proteome</keyword>
<dbReference type="InterPro" id="IPR036291">
    <property type="entry name" value="NAD(P)-bd_dom_sf"/>
</dbReference>
<dbReference type="Pfam" id="PF02826">
    <property type="entry name" value="2-Hacid_dh_C"/>
    <property type="match status" value="1"/>
</dbReference>
<evidence type="ECO:0000313" key="8">
    <source>
        <dbReference type="EMBL" id="QCP09440.1"/>
    </source>
</evidence>
<feature type="domain" description="D-isomer specific 2-hydroxyacid dehydrogenase catalytic" evidence="6">
    <location>
        <begin position="59"/>
        <end position="343"/>
    </location>
</feature>
<keyword evidence="2 4" id="KW-0560">Oxidoreductase</keyword>
<dbReference type="CDD" id="cd12162">
    <property type="entry name" value="2-Hacid_dh_4"/>
    <property type="match status" value="1"/>
</dbReference>
<dbReference type="SUPFAM" id="SSF52283">
    <property type="entry name" value="Formate/glycerate dehydrogenase catalytic domain-like"/>
    <property type="match status" value="1"/>
</dbReference>
<reference evidence="8 9" key="1">
    <citation type="submission" date="2019-05" db="EMBL/GenBank/DDBJ databases">
        <title>Draft Genome Sequences of Six Type Strains of the Genus Massilia.</title>
        <authorList>
            <person name="Miess H."/>
            <person name="Frediansyhah A."/>
            <person name="Gross H."/>
        </authorList>
    </citation>
    <scope>NUCLEOTIDE SEQUENCE [LARGE SCALE GENOMIC DNA]</scope>
    <source>
        <strain evidence="8 9">DSMZ 26121</strain>
    </source>
</reference>
<gene>
    <name evidence="8" type="ORF">FCL38_02655</name>
</gene>
<evidence type="ECO:0000256" key="2">
    <source>
        <dbReference type="ARBA" id="ARBA00023002"/>
    </source>
</evidence>
<name>A0ABX5UGC8_9BURK</name>
<evidence type="ECO:0000256" key="5">
    <source>
        <dbReference type="SAM" id="MobiDB-lite"/>
    </source>
</evidence>
<dbReference type="SUPFAM" id="SSF51735">
    <property type="entry name" value="NAD(P)-binding Rossmann-fold domains"/>
    <property type="match status" value="1"/>
</dbReference>
<dbReference type="Proteomes" id="UP000298763">
    <property type="component" value="Chromosome"/>
</dbReference>
<dbReference type="PANTHER" id="PTHR43761">
    <property type="entry name" value="D-ISOMER SPECIFIC 2-HYDROXYACID DEHYDROGENASE FAMILY PROTEIN (AFU_ORTHOLOGUE AFUA_1G13630)"/>
    <property type="match status" value="1"/>
</dbReference>
<evidence type="ECO:0000259" key="6">
    <source>
        <dbReference type="Pfam" id="PF00389"/>
    </source>
</evidence>
<dbReference type="InterPro" id="IPR050418">
    <property type="entry name" value="D-iso_2-hydroxyacid_DH_PdxB"/>
</dbReference>
<dbReference type="InterPro" id="IPR006140">
    <property type="entry name" value="D-isomer_DH_NAD-bd"/>
</dbReference>
<feature type="domain" description="D-isomer specific 2-hydroxyacid dehydrogenase NAD-binding" evidence="7">
    <location>
        <begin position="135"/>
        <end position="314"/>
    </location>
</feature>
<dbReference type="Pfam" id="PF00389">
    <property type="entry name" value="2-Hacid_dh"/>
    <property type="match status" value="1"/>
</dbReference>
<dbReference type="EMBL" id="CP040017">
    <property type="protein sequence ID" value="QCP09440.1"/>
    <property type="molecule type" value="Genomic_DNA"/>
</dbReference>
<accession>A0ABX5UGC8</accession>
<dbReference type="PANTHER" id="PTHR43761:SF1">
    <property type="entry name" value="D-ISOMER SPECIFIC 2-HYDROXYACID DEHYDROGENASE CATALYTIC DOMAIN-CONTAINING PROTEIN-RELATED"/>
    <property type="match status" value="1"/>
</dbReference>
<keyword evidence="3" id="KW-0520">NAD</keyword>
<evidence type="ECO:0000313" key="9">
    <source>
        <dbReference type="Proteomes" id="UP000298763"/>
    </source>
</evidence>
<dbReference type="PROSITE" id="PS00671">
    <property type="entry name" value="D_2_HYDROXYACID_DH_3"/>
    <property type="match status" value="1"/>
</dbReference>
<evidence type="ECO:0000256" key="3">
    <source>
        <dbReference type="ARBA" id="ARBA00023027"/>
    </source>
</evidence>
<evidence type="ECO:0000256" key="4">
    <source>
        <dbReference type="RuleBase" id="RU003719"/>
    </source>
</evidence>
<sequence length="345" mass="36593">MGRRTVCQSPGHAPAQPGPPFTGGRLSSTAPHTIVFLDRDSVIANVRRPAFDHAWTEYPASSAAEAAGRLADATIAITNKVPLRADTLAQLPNLKMIAVAATGTDIVDLAAARERGIVVSNIRDYAYAAVPEHTFALILALRRNLLAYRADVEAGKWEAAPRFCLFDHPIRDLHGSRLGLFGYGALGRKVAQIGRAFGMEIAVHTRTPVPDADVVNVGFEELLATSDVLSLHAPLTDATRNLIGAAELARMKPSSLLINTARGGLVDEAALADALARGVIGGAGFDVLTQEPPAAGNPLLQLRLPNFILTPHNAWASHEAMQGLADQLTGNIEAFVRGEPVNRVA</sequence>
<organism evidence="8 9">
    <name type="scientific">Pseudoduganella umbonata</name>
    <dbReference type="NCBI Taxonomy" id="864828"/>
    <lineage>
        <taxon>Bacteria</taxon>
        <taxon>Pseudomonadati</taxon>
        <taxon>Pseudomonadota</taxon>
        <taxon>Betaproteobacteria</taxon>
        <taxon>Burkholderiales</taxon>
        <taxon>Oxalobacteraceae</taxon>
        <taxon>Telluria group</taxon>
        <taxon>Pseudoduganella</taxon>
    </lineage>
</organism>
<dbReference type="InterPro" id="IPR006139">
    <property type="entry name" value="D-isomer_2_OHA_DH_cat_dom"/>
</dbReference>
<protein>
    <submittedName>
        <fullName evidence="8">D-2-hydroxyacid dehydrogenase</fullName>
    </submittedName>
</protein>
<proteinExistence type="inferred from homology"/>
<evidence type="ECO:0000259" key="7">
    <source>
        <dbReference type="Pfam" id="PF02826"/>
    </source>
</evidence>
<feature type="region of interest" description="Disordered" evidence="5">
    <location>
        <begin position="1"/>
        <end position="25"/>
    </location>
</feature>
<dbReference type="Gene3D" id="3.40.50.720">
    <property type="entry name" value="NAD(P)-binding Rossmann-like Domain"/>
    <property type="match status" value="2"/>
</dbReference>
<dbReference type="PROSITE" id="PS00670">
    <property type="entry name" value="D_2_HYDROXYACID_DH_2"/>
    <property type="match status" value="1"/>
</dbReference>
<comment type="similarity">
    <text evidence="1 4">Belongs to the D-isomer specific 2-hydroxyacid dehydrogenase family.</text>
</comment>
<evidence type="ECO:0000256" key="1">
    <source>
        <dbReference type="ARBA" id="ARBA00005854"/>
    </source>
</evidence>
<dbReference type="InterPro" id="IPR029753">
    <property type="entry name" value="D-isomer_DH_CS"/>
</dbReference>